<reference evidence="13" key="1">
    <citation type="submission" date="2018-09" db="EMBL/GenBank/DDBJ databases">
        <title>Comparative analyses of salivary proteins from the facultative symbiont-infected and uninfected Tetranychus truncatus.</title>
        <authorList>
            <person name="Zhu Y.-X."/>
            <person name="Huang H.-J."/>
            <person name="Hong X.-Y."/>
        </authorList>
    </citation>
    <scope>NUCLEOTIDE SEQUENCE</scope>
</reference>
<dbReference type="SUPFAM" id="SSF50494">
    <property type="entry name" value="Trypsin-like serine proteases"/>
    <property type="match status" value="1"/>
</dbReference>
<accession>A0A3G5ANY5</accession>
<dbReference type="InterPro" id="IPR009003">
    <property type="entry name" value="Peptidase_S1_PA"/>
</dbReference>
<dbReference type="Gene3D" id="2.40.10.10">
    <property type="entry name" value="Trypsin-like serine proteases"/>
    <property type="match status" value="1"/>
</dbReference>
<evidence type="ECO:0000256" key="1">
    <source>
        <dbReference type="ARBA" id="ARBA00004613"/>
    </source>
</evidence>
<dbReference type="InterPro" id="IPR001254">
    <property type="entry name" value="Trypsin_dom"/>
</dbReference>
<feature type="domain" description="Peptidase S1" evidence="12">
    <location>
        <begin position="35"/>
        <end position="294"/>
    </location>
</feature>
<evidence type="ECO:0000313" key="13">
    <source>
        <dbReference type="EMBL" id="AYV89060.1"/>
    </source>
</evidence>
<protein>
    <submittedName>
        <fullName evidence="13">Prostasin-like</fullName>
    </submittedName>
</protein>
<evidence type="ECO:0000256" key="11">
    <source>
        <dbReference type="SAM" id="SignalP"/>
    </source>
</evidence>
<dbReference type="FunFam" id="2.40.10.10:FF:000146">
    <property type="entry name" value="Serine protease 53"/>
    <property type="match status" value="1"/>
</dbReference>
<evidence type="ECO:0000256" key="8">
    <source>
        <dbReference type="ARBA" id="ARBA00023157"/>
    </source>
</evidence>
<feature type="signal peptide" evidence="11">
    <location>
        <begin position="1"/>
        <end position="18"/>
    </location>
</feature>
<evidence type="ECO:0000256" key="10">
    <source>
        <dbReference type="RuleBase" id="RU363034"/>
    </source>
</evidence>
<dbReference type="CDD" id="cd00190">
    <property type="entry name" value="Tryp_SPc"/>
    <property type="match status" value="1"/>
</dbReference>
<dbReference type="InterPro" id="IPR018114">
    <property type="entry name" value="TRYPSIN_HIS"/>
</dbReference>
<keyword evidence="7" id="KW-0865">Zymogen</keyword>
<dbReference type="PANTHER" id="PTHR24256">
    <property type="entry name" value="TRYPTASE-RELATED"/>
    <property type="match status" value="1"/>
</dbReference>
<keyword evidence="6 10" id="KW-0720">Serine protease</keyword>
<evidence type="ECO:0000256" key="2">
    <source>
        <dbReference type="ARBA" id="ARBA00022525"/>
    </source>
</evidence>
<dbReference type="GO" id="GO:0004252">
    <property type="term" value="F:serine-type endopeptidase activity"/>
    <property type="evidence" value="ECO:0007669"/>
    <property type="project" value="InterPro"/>
</dbReference>
<keyword evidence="4 11" id="KW-0732">Signal</keyword>
<keyword evidence="3 10" id="KW-0645">Protease</keyword>
<comment type="subcellular location">
    <subcellularLocation>
        <location evidence="1">Secreted</location>
    </subcellularLocation>
</comment>
<keyword evidence="5 10" id="KW-0378">Hydrolase</keyword>
<dbReference type="AlphaFoldDB" id="A0A3G5ANY5"/>
<dbReference type="Pfam" id="PF00089">
    <property type="entry name" value="Trypsin"/>
    <property type="match status" value="1"/>
</dbReference>
<evidence type="ECO:0000256" key="3">
    <source>
        <dbReference type="ARBA" id="ARBA00022670"/>
    </source>
</evidence>
<dbReference type="InterPro" id="IPR043504">
    <property type="entry name" value="Peptidase_S1_PA_chymotrypsin"/>
</dbReference>
<evidence type="ECO:0000259" key="12">
    <source>
        <dbReference type="PROSITE" id="PS50240"/>
    </source>
</evidence>
<keyword evidence="8" id="KW-1015">Disulfide bond</keyword>
<dbReference type="PROSITE" id="PS00135">
    <property type="entry name" value="TRYPSIN_SER"/>
    <property type="match status" value="1"/>
</dbReference>
<name>A0A3G5ANY5_9ACAR</name>
<feature type="chain" id="PRO_5017994598" evidence="11">
    <location>
        <begin position="19"/>
        <end position="299"/>
    </location>
</feature>
<dbReference type="InterPro" id="IPR033116">
    <property type="entry name" value="TRYPSIN_SER"/>
</dbReference>
<dbReference type="GO" id="GO:0005576">
    <property type="term" value="C:extracellular region"/>
    <property type="evidence" value="ECO:0007669"/>
    <property type="project" value="UniProtKB-SubCell"/>
</dbReference>
<proteinExistence type="evidence at transcript level"/>
<keyword evidence="2" id="KW-0964">Secreted</keyword>
<dbReference type="PROSITE" id="PS50240">
    <property type="entry name" value="TRYPSIN_DOM"/>
    <property type="match status" value="1"/>
</dbReference>
<dbReference type="InterPro" id="IPR051487">
    <property type="entry name" value="Ser/Thr_Proteases_Immune/Dev"/>
</dbReference>
<dbReference type="EMBL" id="MH990513">
    <property type="protein sequence ID" value="AYV89060.1"/>
    <property type="molecule type" value="mRNA"/>
</dbReference>
<organism evidence="13">
    <name type="scientific">Tetranychus truncatus</name>
    <dbReference type="NCBI Taxonomy" id="93132"/>
    <lineage>
        <taxon>Eukaryota</taxon>
        <taxon>Metazoa</taxon>
        <taxon>Ecdysozoa</taxon>
        <taxon>Arthropoda</taxon>
        <taxon>Chelicerata</taxon>
        <taxon>Arachnida</taxon>
        <taxon>Acari</taxon>
        <taxon>Acariformes</taxon>
        <taxon>Trombidiformes</taxon>
        <taxon>Prostigmata</taxon>
        <taxon>Eleutherengona</taxon>
        <taxon>Raphignathae</taxon>
        <taxon>Tetranychoidea</taxon>
        <taxon>Tetranychidae</taxon>
        <taxon>Tetranychus</taxon>
    </lineage>
</organism>
<evidence type="ECO:0000256" key="6">
    <source>
        <dbReference type="ARBA" id="ARBA00022825"/>
    </source>
</evidence>
<evidence type="ECO:0000256" key="5">
    <source>
        <dbReference type="ARBA" id="ARBA00022801"/>
    </source>
</evidence>
<dbReference type="PRINTS" id="PR00722">
    <property type="entry name" value="CHYMOTRYPSIN"/>
</dbReference>
<sequence length="299" mass="33174">MICYTLTVGFLLVASAIAAPSSDCECGIEGSKSRIRNGKKVKNHKYPWLTHIRGYEDRETGIFYQCGGSLIDKKHIITAAHCFEKEDGTWIESSEIDVYLGMVQSSDDEEEPYEVKKLWIDPDYDTNELSHDFAILTLKKSVKFDRHVSPICLPKSNEGVTQFTVAGWGKTSADPDEETSENLLETSVNLVPKEKCEQQLLDYLVKTGELDANAAKNTTVEVAETHLCAINFETGGDACSGDSGGPLMYLGEDGRWYLNGVVSGSWIDCGVDKEASGLYTKVNYYHDLIKKKAPKACWL</sequence>
<evidence type="ECO:0000256" key="4">
    <source>
        <dbReference type="ARBA" id="ARBA00022729"/>
    </source>
</evidence>
<dbReference type="GO" id="GO:0006508">
    <property type="term" value="P:proteolysis"/>
    <property type="evidence" value="ECO:0007669"/>
    <property type="project" value="UniProtKB-KW"/>
</dbReference>
<dbReference type="PROSITE" id="PS00134">
    <property type="entry name" value="TRYPSIN_HIS"/>
    <property type="match status" value="1"/>
</dbReference>
<evidence type="ECO:0000256" key="9">
    <source>
        <dbReference type="ARBA" id="ARBA00024195"/>
    </source>
</evidence>
<comment type="similarity">
    <text evidence="9">Belongs to the peptidase S1 family. CLIP subfamily.</text>
</comment>
<evidence type="ECO:0000256" key="7">
    <source>
        <dbReference type="ARBA" id="ARBA00023145"/>
    </source>
</evidence>
<dbReference type="InterPro" id="IPR001314">
    <property type="entry name" value="Peptidase_S1A"/>
</dbReference>
<dbReference type="SMART" id="SM00020">
    <property type="entry name" value="Tryp_SPc"/>
    <property type="match status" value="1"/>
</dbReference>